<dbReference type="OrthoDB" id="6759200at2759"/>
<protein>
    <submittedName>
        <fullName evidence="1">Uncharacterized protein</fullName>
    </submittedName>
</protein>
<dbReference type="Proteomes" id="UP000886998">
    <property type="component" value="Unassembled WGS sequence"/>
</dbReference>
<gene>
    <name evidence="1" type="ORF">TNIN_328741</name>
</gene>
<evidence type="ECO:0000313" key="1">
    <source>
        <dbReference type="EMBL" id="GFY78288.1"/>
    </source>
</evidence>
<evidence type="ECO:0000313" key="2">
    <source>
        <dbReference type="Proteomes" id="UP000886998"/>
    </source>
</evidence>
<accession>A0A8X7CRE3</accession>
<keyword evidence="2" id="KW-1185">Reference proteome</keyword>
<name>A0A8X7CRE3_9ARAC</name>
<comment type="caution">
    <text evidence="1">The sequence shown here is derived from an EMBL/GenBank/DDBJ whole genome shotgun (WGS) entry which is preliminary data.</text>
</comment>
<sequence>MNCRGQAYDNTATMARCHTGVQQRIKDINPNANLFLAQNHSLNLVCVHPPSVENPGCNFLLNWEVPECLERL</sequence>
<reference evidence="1" key="1">
    <citation type="submission" date="2020-08" db="EMBL/GenBank/DDBJ databases">
        <title>Multicomponent nature underlies the extraordinary mechanical properties of spider dragline silk.</title>
        <authorList>
            <person name="Kono N."/>
            <person name="Nakamura H."/>
            <person name="Mori M."/>
            <person name="Yoshida Y."/>
            <person name="Ohtoshi R."/>
            <person name="Malay A.D."/>
            <person name="Moran D.A.P."/>
            <person name="Tomita M."/>
            <person name="Numata K."/>
            <person name="Arakawa K."/>
        </authorList>
    </citation>
    <scope>NUCLEOTIDE SEQUENCE</scope>
</reference>
<organism evidence="1 2">
    <name type="scientific">Trichonephila inaurata madagascariensis</name>
    <dbReference type="NCBI Taxonomy" id="2747483"/>
    <lineage>
        <taxon>Eukaryota</taxon>
        <taxon>Metazoa</taxon>
        <taxon>Ecdysozoa</taxon>
        <taxon>Arthropoda</taxon>
        <taxon>Chelicerata</taxon>
        <taxon>Arachnida</taxon>
        <taxon>Araneae</taxon>
        <taxon>Araneomorphae</taxon>
        <taxon>Entelegynae</taxon>
        <taxon>Araneoidea</taxon>
        <taxon>Nephilidae</taxon>
        <taxon>Trichonephila</taxon>
        <taxon>Trichonephila inaurata</taxon>
    </lineage>
</organism>
<dbReference type="AlphaFoldDB" id="A0A8X7CRE3"/>
<proteinExistence type="predicted"/>
<dbReference type="EMBL" id="BMAV01022915">
    <property type="protein sequence ID" value="GFY78288.1"/>
    <property type="molecule type" value="Genomic_DNA"/>
</dbReference>